<sequence>MATPFWGPQTSYLKYLLRRVAYGLYGLMTSPKFPTGPRLASYSGLIGVGICSAGYHMTLKYHTQMSDELSMHLLTTPLIYRLLSFNASPQKTRIIGTVLSILFTIVMVTHMVMDEFLLHATTFGLGIYVIATRVLKIIPQQVKDPVIRKNFQNLAILGLGSFGLGYIVWLIDEFACRYLTSARHAVGLPFAFLLELHGWWHVLTAIGGYTAVAVIDIVTTEEVTEDPTHTFAWPVPLASRLMSKSSGQGPVATTPVQTAWRWRLKKQAFEGRKVAVENVRDALPKWGNKLNLSSVAPTLFHRESFKGLPFFTTRWKDVKMERLNKMPLSLNAGEDKSGEGPAGKLQRAGLKIFDLNVIEMAKMTIDLASPLAYTPAETAELICRAGVKKGRSRPDKVLLSGISGGCILAFGCAVSLTALTAPWYQENAPGLIKLIGAIVFPLGLVTVILTGADLFTSTNLFTFVAVLNGRLSIWRMLLHWFLCFFGNLGGCLFVMAIIVGYGGIFDSDPYREEIVAFTTKKQLKPEAYQIFLRAIGCNWLVCLACFLGVQAKDLTSKVVGMWIPIFAFVALGFDHVVANMFFMPLGIWMGTPGLTIGLYIWKGMIPALFGNILGGSLCCGVYFWWMYLADAEDEGEPQGKGVLHNHGHDSPSDEESQTGSR</sequence>
<feature type="binding site" evidence="9">
    <location>
        <position position="56"/>
    </location>
    <ligand>
        <name>Zn(2+)</name>
        <dbReference type="ChEBI" id="CHEBI:29105"/>
        <note>catalytic</note>
    </ligand>
</feature>
<keyword evidence="9" id="KW-0862">Zinc</keyword>
<feature type="transmembrane region" description="Helical" evidence="11">
    <location>
        <begin position="198"/>
        <end position="218"/>
    </location>
</feature>
<evidence type="ECO:0000256" key="10">
    <source>
        <dbReference type="SAM" id="MobiDB-lite"/>
    </source>
</evidence>
<dbReference type="Pfam" id="PF05875">
    <property type="entry name" value="Ceramidase"/>
    <property type="match status" value="1"/>
</dbReference>
<dbReference type="Pfam" id="PF01226">
    <property type="entry name" value="Form_Nir_trans"/>
    <property type="match status" value="1"/>
</dbReference>
<feature type="transmembrane region" description="Helical" evidence="11">
    <location>
        <begin position="558"/>
        <end position="576"/>
    </location>
</feature>
<dbReference type="PROSITE" id="PS01005">
    <property type="entry name" value="FORMATE_NITRITE_TP_1"/>
    <property type="match status" value="1"/>
</dbReference>
<dbReference type="Proteomes" id="UP000730481">
    <property type="component" value="Unassembled WGS sequence"/>
</dbReference>
<reference evidence="12" key="1">
    <citation type="journal article" date="2017" name="Mycologia">
        <title>Fusarium algeriense, sp. nov., a novel toxigenic crown rot pathogen of durum wheat from Algeria is nested in the Fusarium burgessii species complex.</title>
        <authorList>
            <person name="Laraba I."/>
            <person name="Keddad A."/>
            <person name="Boureghda H."/>
            <person name="Abdallah N."/>
            <person name="Vaughan M.M."/>
            <person name="Proctor R.H."/>
            <person name="Busman M."/>
            <person name="O'Donnell K."/>
        </authorList>
    </citation>
    <scope>NUCLEOTIDE SEQUENCE</scope>
    <source>
        <strain evidence="12">NRRL 25174</strain>
    </source>
</reference>
<comment type="similarity">
    <text evidence="8">Belongs to the FNT transporter (TC 1.A.16) family.</text>
</comment>
<feature type="binding site" evidence="9">
    <location>
        <position position="201"/>
    </location>
    <ligand>
        <name>Zn(2+)</name>
        <dbReference type="ChEBI" id="CHEBI:29105"/>
        <note>catalytic</note>
    </ligand>
</feature>
<feature type="transmembrane region" description="Helical" evidence="11">
    <location>
        <begin position="477"/>
        <end position="501"/>
    </location>
</feature>
<feature type="region of interest" description="Disordered" evidence="10">
    <location>
        <begin position="635"/>
        <end position="661"/>
    </location>
</feature>
<comment type="cofactor">
    <cofactor evidence="9">
        <name>Zn(2+)</name>
        <dbReference type="ChEBI" id="CHEBI:29105"/>
    </cofactor>
</comment>
<keyword evidence="4 11" id="KW-0812">Transmembrane</keyword>
<dbReference type="GO" id="GO:0015707">
    <property type="term" value="P:nitrite transport"/>
    <property type="evidence" value="ECO:0007669"/>
    <property type="project" value="TreeGrafter"/>
</dbReference>
<organism evidence="12 13">
    <name type="scientific">Fusarium beomiforme</name>
    <dbReference type="NCBI Taxonomy" id="44412"/>
    <lineage>
        <taxon>Eukaryota</taxon>
        <taxon>Fungi</taxon>
        <taxon>Dikarya</taxon>
        <taxon>Ascomycota</taxon>
        <taxon>Pezizomycotina</taxon>
        <taxon>Sordariomycetes</taxon>
        <taxon>Hypocreomycetidae</taxon>
        <taxon>Hypocreales</taxon>
        <taxon>Nectriaceae</taxon>
        <taxon>Fusarium</taxon>
        <taxon>Fusarium burgessii species complex</taxon>
    </lineage>
</organism>
<dbReference type="InterPro" id="IPR023271">
    <property type="entry name" value="Aquaporin-like"/>
</dbReference>
<evidence type="ECO:0000313" key="13">
    <source>
        <dbReference type="Proteomes" id="UP000730481"/>
    </source>
</evidence>
<dbReference type="FunFam" id="1.20.1080.10:FF:000011">
    <property type="entry name" value="Formate family transporter"/>
    <property type="match status" value="1"/>
</dbReference>
<evidence type="ECO:0000256" key="6">
    <source>
        <dbReference type="ARBA" id="ARBA00022989"/>
    </source>
</evidence>
<evidence type="ECO:0000256" key="8">
    <source>
        <dbReference type="ARBA" id="ARBA00049660"/>
    </source>
</evidence>
<reference evidence="12" key="2">
    <citation type="submission" date="2020-02" db="EMBL/GenBank/DDBJ databases">
        <title>Identification and distribution of gene clusters putatively required for synthesis of sphingolipid metabolism inhibitors in phylogenetically diverse species of the filamentous fungus Fusarium.</title>
        <authorList>
            <person name="Kim H.-S."/>
            <person name="Busman M."/>
            <person name="Brown D.W."/>
            <person name="Divon H."/>
            <person name="Uhlig S."/>
            <person name="Proctor R.H."/>
        </authorList>
    </citation>
    <scope>NUCLEOTIDE SEQUENCE</scope>
    <source>
        <strain evidence="12">NRRL 25174</strain>
    </source>
</reference>
<evidence type="ECO:0000256" key="5">
    <source>
        <dbReference type="ARBA" id="ARBA00022801"/>
    </source>
</evidence>
<feature type="transmembrane region" description="Helical" evidence="11">
    <location>
        <begin position="397"/>
        <end position="419"/>
    </location>
</feature>
<dbReference type="OrthoDB" id="4829at2759"/>
<dbReference type="PROSITE" id="PS01006">
    <property type="entry name" value="FORMATE_NITRITE_TP_2"/>
    <property type="match status" value="1"/>
</dbReference>
<feature type="transmembrane region" description="Helical" evidence="11">
    <location>
        <begin position="150"/>
        <end position="171"/>
    </location>
</feature>
<feature type="transmembrane region" description="Helical" evidence="11">
    <location>
        <begin position="431"/>
        <end position="456"/>
    </location>
</feature>
<evidence type="ECO:0000256" key="11">
    <source>
        <dbReference type="SAM" id="Phobius"/>
    </source>
</evidence>
<evidence type="ECO:0000256" key="1">
    <source>
        <dbReference type="ARBA" id="ARBA00004141"/>
    </source>
</evidence>
<feature type="compositionally biased region" description="Acidic residues" evidence="10">
    <location>
        <begin position="652"/>
        <end position="661"/>
    </location>
</feature>
<keyword evidence="7 11" id="KW-0472">Membrane</keyword>
<gene>
    <name evidence="12" type="ORF">FBEOM_10009</name>
</gene>
<evidence type="ECO:0000256" key="4">
    <source>
        <dbReference type="ARBA" id="ARBA00022692"/>
    </source>
</evidence>
<keyword evidence="9" id="KW-0479">Metal-binding</keyword>
<comment type="caution">
    <text evidence="12">The sequence shown here is derived from an EMBL/GenBank/DDBJ whole genome shotgun (WGS) entry which is preliminary data.</text>
</comment>
<dbReference type="GO" id="GO:0006672">
    <property type="term" value="P:ceramide metabolic process"/>
    <property type="evidence" value="ECO:0007669"/>
    <property type="project" value="InterPro"/>
</dbReference>
<proteinExistence type="inferred from homology"/>
<evidence type="ECO:0000256" key="7">
    <source>
        <dbReference type="ARBA" id="ARBA00023136"/>
    </source>
</evidence>
<feature type="transmembrane region" description="Helical" evidence="11">
    <location>
        <begin position="530"/>
        <end position="549"/>
    </location>
</feature>
<dbReference type="EMBL" id="PVQB02000516">
    <property type="protein sequence ID" value="KAF4336144.1"/>
    <property type="molecule type" value="Genomic_DNA"/>
</dbReference>
<name>A0A9P5ACE1_9HYPO</name>
<dbReference type="GO" id="GO:0016811">
    <property type="term" value="F:hydrolase activity, acting on carbon-nitrogen (but not peptide) bonds, in linear amides"/>
    <property type="evidence" value="ECO:0007669"/>
    <property type="project" value="InterPro"/>
</dbReference>
<dbReference type="AlphaFoldDB" id="A0A9P5ACE1"/>
<evidence type="ECO:0000313" key="12">
    <source>
        <dbReference type="EMBL" id="KAF4336144.1"/>
    </source>
</evidence>
<feature type="transmembrane region" description="Helical" evidence="11">
    <location>
        <begin position="94"/>
        <end position="112"/>
    </location>
</feature>
<evidence type="ECO:0000256" key="3">
    <source>
        <dbReference type="ARBA" id="ARBA00022448"/>
    </source>
</evidence>
<comment type="subcellular location">
    <subcellularLocation>
        <location evidence="1">Membrane</location>
        <topology evidence="1">Multi-pass membrane protein</topology>
    </subcellularLocation>
</comment>
<feature type="transmembrane region" description="Helical" evidence="11">
    <location>
        <begin position="39"/>
        <end position="57"/>
    </location>
</feature>
<accession>A0A9P5ACE1</accession>
<dbReference type="InterPro" id="IPR008901">
    <property type="entry name" value="ACER"/>
</dbReference>
<feature type="transmembrane region" description="Helical" evidence="11">
    <location>
        <begin position="118"/>
        <end position="138"/>
    </location>
</feature>
<dbReference type="PANTHER" id="PTHR30520:SF6">
    <property type="entry name" value="FORMATE_NITRATE FAMILY TRANSPORTER (EUROFUNG)"/>
    <property type="match status" value="1"/>
</dbReference>
<dbReference type="GO" id="GO:0015513">
    <property type="term" value="F:high-affinity secondary active nitrite transmembrane transporter activity"/>
    <property type="evidence" value="ECO:0007669"/>
    <property type="project" value="TreeGrafter"/>
</dbReference>
<protein>
    <submittedName>
        <fullName evidence="12">Formate transport</fullName>
    </submittedName>
</protein>
<dbReference type="GO" id="GO:0046872">
    <property type="term" value="F:metal ion binding"/>
    <property type="evidence" value="ECO:0007669"/>
    <property type="project" value="UniProtKB-KW"/>
</dbReference>
<feature type="transmembrane region" description="Helical" evidence="11">
    <location>
        <begin position="582"/>
        <end position="601"/>
    </location>
</feature>
<feature type="binding site" evidence="9">
    <location>
        <position position="197"/>
    </location>
    <ligand>
        <name>Zn(2+)</name>
        <dbReference type="ChEBI" id="CHEBI:29105"/>
        <note>catalytic</note>
    </ligand>
</feature>
<dbReference type="GO" id="GO:0005886">
    <property type="term" value="C:plasma membrane"/>
    <property type="evidence" value="ECO:0007669"/>
    <property type="project" value="TreeGrafter"/>
</dbReference>
<evidence type="ECO:0000256" key="2">
    <source>
        <dbReference type="ARBA" id="ARBA00009780"/>
    </source>
</evidence>
<keyword evidence="5" id="KW-0378">Hydrolase</keyword>
<dbReference type="InterPro" id="IPR024002">
    <property type="entry name" value="For/NO2_transpt_CS"/>
</dbReference>
<dbReference type="Gene3D" id="1.20.1080.10">
    <property type="entry name" value="Glycerol uptake facilitator protein"/>
    <property type="match status" value="1"/>
</dbReference>
<keyword evidence="13" id="KW-1185">Reference proteome</keyword>
<comment type="similarity">
    <text evidence="2">Belongs to the alkaline ceramidase family.</text>
</comment>
<dbReference type="InterPro" id="IPR000292">
    <property type="entry name" value="For/NO2_transpt"/>
</dbReference>
<keyword evidence="6 11" id="KW-1133">Transmembrane helix</keyword>
<evidence type="ECO:0000256" key="9">
    <source>
        <dbReference type="PIRSR" id="PIRSR608901-2"/>
    </source>
</evidence>
<feature type="transmembrane region" description="Helical" evidence="11">
    <location>
        <begin position="608"/>
        <end position="627"/>
    </location>
</feature>
<keyword evidence="3" id="KW-0813">Transport</keyword>
<dbReference type="PANTHER" id="PTHR30520">
    <property type="entry name" value="FORMATE TRANSPORTER-RELATED"/>
    <property type="match status" value="1"/>
</dbReference>